<keyword evidence="2" id="KW-1185">Reference proteome</keyword>
<dbReference type="InterPro" id="IPR036866">
    <property type="entry name" value="RibonucZ/Hydroxyglut_hydro"/>
</dbReference>
<dbReference type="Gene3D" id="3.60.15.10">
    <property type="entry name" value="Ribonuclease Z/Hydroxyacylglutathione hydrolase-like"/>
    <property type="match status" value="1"/>
</dbReference>
<dbReference type="OrthoDB" id="9789133at2"/>
<dbReference type="PANTHER" id="PTHR39189:SF1">
    <property type="entry name" value="UPF0173 METAL-DEPENDENT HYDROLASE YTKL"/>
    <property type="match status" value="1"/>
</dbReference>
<name>A0A328VHJ5_9CHLR</name>
<evidence type="ECO:0000313" key="2">
    <source>
        <dbReference type="Proteomes" id="UP000248706"/>
    </source>
</evidence>
<dbReference type="EMBL" id="MCIF01000002">
    <property type="protein sequence ID" value="RAQ97418.1"/>
    <property type="molecule type" value="Genomic_DNA"/>
</dbReference>
<gene>
    <name evidence="1" type="ORF">A4R35_17910</name>
</gene>
<dbReference type="AlphaFoldDB" id="A0A328VHJ5"/>
<organism evidence="1 2">
    <name type="scientific">Thermogemmatispora tikiterensis</name>
    <dbReference type="NCBI Taxonomy" id="1825093"/>
    <lineage>
        <taxon>Bacteria</taxon>
        <taxon>Bacillati</taxon>
        <taxon>Chloroflexota</taxon>
        <taxon>Ktedonobacteria</taxon>
        <taxon>Thermogemmatisporales</taxon>
        <taxon>Thermogemmatisporaceae</taxon>
        <taxon>Thermogemmatispora</taxon>
    </lineage>
</organism>
<dbReference type="PANTHER" id="PTHR39189">
    <property type="entry name" value="UPF0173 METAL-DEPENDENT HYDROLASE YTKL"/>
    <property type="match status" value="1"/>
</dbReference>
<reference evidence="1 2" key="1">
    <citation type="submission" date="2016-08" db="EMBL/GenBank/DDBJ databases">
        <title>Analysis of Carbohydrate Active Enzymes in Thermogemmatispora T81 Reveals Carbohydrate Degradation Ability.</title>
        <authorList>
            <person name="Tomazini A."/>
            <person name="Lal S."/>
            <person name="Stott M."/>
            <person name="Henrissat B."/>
            <person name="Polikarpov I."/>
            <person name="Sparling R."/>
            <person name="Levin D.B."/>
        </authorList>
    </citation>
    <scope>NUCLEOTIDE SEQUENCE [LARGE SCALE GENOMIC DNA]</scope>
    <source>
        <strain evidence="1 2">T81</strain>
    </source>
</reference>
<accession>A0A328VHJ5</accession>
<dbReference type="Proteomes" id="UP000248706">
    <property type="component" value="Unassembled WGS sequence"/>
</dbReference>
<protein>
    <submittedName>
        <fullName evidence="1">Lactamase</fullName>
    </submittedName>
</protein>
<dbReference type="Pfam" id="PF13483">
    <property type="entry name" value="Lactamase_B_3"/>
    <property type="match status" value="1"/>
</dbReference>
<sequence>MEISWLGHSCFQLRGKQVTLITDPFAPQTEVAPQQKEPLRLGKVSASIVTISHEHPNHNYVRAVQGNPRIVRGPGEYEISDVLITGVASYHDNQRGRERGRNTIYVIHIDGIVVCHLGDLGHTLQEEQLEEVADADILLVPIGGEHTLNASQAAEVISQVVPRIVIPMHYYPLAADGSQSLPDALVTFCREMGVEAINPQPRLVISQSNLPTETQVVILSCRSLS</sequence>
<evidence type="ECO:0000313" key="1">
    <source>
        <dbReference type="EMBL" id="RAQ97418.1"/>
    </source>
</evidence>
<dbReference type="SUPFAM" id="SSF56281">
    <property type="entry name" value="Metallo-hydrolase/oxidoreductase"/>
    <property type="match status" value="1"/>
</dbReference>
<proteinExistence type="predicted"/>
<comment type="caution">
    <text evidence="1">The sequence shown here is derived from an EMBL/GenBank/DDBJ whole genome shotgun (WGS) entry which is preliminary data.</text>
</comment>